<feature type="compositionally biased region" description="Polar residues" evidence="1">
    <location>
        <begin position="22"/>
        <end position="31"/>
    </location>
</feature>
<name>A0A448WVA8_9PLAT</name>
<comment type="caution">
    <text evidence="2">The sequence shown here is derived from an EMBL/GenBank/DDBJ whole genome shotgun (WGS) entry which is preliminary data.</text>
</comment>
<keyword evidence="3" id="KW-1185">Reference proteome</keyword>
<evidence type="ECO:0000313" key="3">
    <source>
        <dbReference type="Proteomes" id="UP000784294"/>
    </source>
</evidence>
<protein>
    <submittedName>
        <fullName evidence="2">Uncharacterized protein</fullName>
    </submittedName>
</protein>
<proteinExistence type="predicted"/>
<dbReference type="AlphaFoldDB" id="A0A448WVA8"/>
<sequence length="320" mass="33498">MSICQLDVTPFKKRRVRERISHTQSTTSSLGPGQEAVSITPGSVSATGSGPSAPGSAHSGSVLVSVTLTKQSRSSVLDTHGDGFEEVGPNGLTKIDETLTDALSSGTNASNIKLSSSICSSSSSSSSSSDEASVSEPIVRSSSRVVAFDASKLEDAHQICPTHHPPQYNFHQQAQHHQTHHSHRCHSATPVSLCGDISAANAATAVSSGSTNHSPMLLISGSSNDLSTSQLDDSVPLSTLGHTSGFASSGNALETLGTDDEADSSATITTSSSIQQHPQHQQNSLRCEERLIDSSGLPNPYEKAMELNKNVTNLFVWLHT</sequence>
<feature type="region of interest" description="Disordered" evidence="1">
    <location>
        <begin position="244"/>
        <end position="285"/>
    </location>
</feature>
<accession>A0A448WVA8</accession>
<gene>
    <name evidence="2" type="ORF">PXEA_LOCUS14515</name>
</gene>
<feature type="region of interest" description="Disordered" evidence="1">
    <location>
        <begin position="120"/>
        <end position="140"/>
    </location>
</feature>
<feature type="compositionally biased region" description="Low complexity" evidence="1">
    <location>
        <begin position="40"/>
        <end position="59"/>
    </location>
</feature>
<evidence type="ECO:0000256" key="1">
    <source>
        <dbReference type="SAM" id="MobiDB-lite"/>
    </source>
</evidence>
<feature type="compositionally biased region" description="Low complexity" evidence="1">
    <location>
        <begin position="264"/>
        <end position="282"/>
    </location>
</feature>
<feature type="region of interest" description="Disordered" evidence="1">
    <location>
        <begin position="15"/>
        <end position="59"/>
    </location>
</feature>
<dbReference type="EMBL" id="CAAALY010049454">
    <property type="protein sequence ID" value="VEL21075.1"/>
    <property type="molecule type" value="Genomic_DNA"/>
</dbReference>
<reference evidence="2" key="1">
    <citation type="submission" date="2018-11" db="EMBL/GenBank/DDBJ databases">
        <authorList>
            <consortium name="Pathogen Informatics"/>
        </authorList>
    </citation>
    <scope>NUCLEOTIDE SEQUENCE</scope>
</reference>
<feature type="compositionally biased region" description="Low complexity" evidence="1">
    <location>
        <begin position="120"/>
        <end position="135"/>
    </location>
</feature>
<organism evidence="2 3">
    <name type="scientific">Protopolystoma xenopodis</name>
    <dbReference type="NCBI Taxonomy" id="117903"/>
    <lineage>
        <taxon>Eukaryota</taxon>
        <taxon>Metazoa</taxon>
        <taxon>Spiralia</taxon>
        <taxon>Lophotrochozoa</taxon>
        <taxon>Platyhelminthes</taxon>
        <taxon>Monogenea</taxon>
        <taxon>Polyopisthocotylea</taxon>
        <taxon>Polystomatidea</taxon>
        <taxon>Polystomatidae</taxon>
        <taxon>Protopolystoma</taxon>
    </lineage>
</organism>
<dbReference type="Proteomes" id="UP000784294">
    <property type="component" value="Unassembled WGS sequence"/>
</dbReference>
<evidence type="ECO:0000313" key="2">
    <source>
        <dbReference type="EMBL" id="VEL21075.1"/>
    </source>
</evidence>